<accession>A0A7J6B6K6</accession>
<sequence length="59" mass="6494">MELLMKGIGKTPFAQKLTKLPTSYPPSPDTTSSPPPIHWAHWFRGGCWKVEQSPATSNG</sequence>
<reference evidence="1 2" key="1">
    <citation type="submission" date="2020-02" db="EMBL/GenBank/DDBJ databases">
        <title>A chromosome-scale genome assembly of the black bullhead catfish (Ameiurus melas).</title>
        <authorList>
            <person name="Wen M."/>
            <person name="Zham M."/>
            <person name="Cabau C."/>
            <person name="Klopp C."/>
            <person name="Donnadieu C."/>
            <person name="Roques C."/>
            <person name="Bouchez O."/>
            <person name="Lampietro C."/>
            <person name="Jouanno E."/>
            <person name="Herpin A."/>
            <person name="Louis A."/>
            <person name="Berthelot C."/>
            <person name="Parey E."/>
            <person name="Roest-Crollius H."/>
            <person name="Braasch I."/>
            <person name="Postlethwait J."/>
            <person name="Robinson-Rechavi M."/>
            <person name="Echchiki A."/>
            <person name="Begum T."/>
            <person name="Montfort J."/>
            <person name="Schartl M."/>
            <person name="Bobe J."/>
            <person name="Guiguen Y."/>
        </authorList>
    </citation>
    <scope>NUCLEOTIDE SEQUENCE [LARGE SCALE GENOMIC DNA]</scope>
    <source>
        <strain evidence="1">M_S1</strain>
        <tissue evidence="1">Blood</tissue>
    </source>
</reference>
<name>A0A7J6B6K6_AMEME</name>
<proteinExistence type="predicted"/>
<gene>
    <name evidence="1" type="ORF">AMELA_G00054100</name>
</gene>
<dbReference type="EMBL" id="JAAGNN010000004">
    <property type="protein sequence ID" value="KAF4090640.1"/>
    <property type="molecule type" value="Genomic_DNA"/>
</dbReference>
<dbReference type="AlphaFoldDB" id="A0A7J6B6K6"/>
<protein>
    <submittedName>
        <fullName evidence="1">Uncharacterized protein</fullName>
    </submittedName>
</protein>
<evidence type="ECO:0000313" key="1">
    <source>
        <dbReference type="EMBL" id="KAF4090640.1"/>
    </source>
</evidence>
<evidence type="ECO:0000313" key="2">
    <source>
        <dbReference type="Proteomes" id="UP000593565"/>
    </source>
</evidence>
<comment type="caution">
    <text evidence="1">The sequence shown here is derived from an EMBL/GenBank/DDBJ whole genome shotgun (WGS) entry which is preliminary data.</text>
</comment>
<keyword evidence="2" id="KW-1185">Reference proteome</keyword>
<organism evidence="1 2">
    <name type="scientific">Ameiurus melas</name>
    <name type="common">Black bullhead</name>
    <name type="synonym">Silurus melas</name>
    <dbReference type="NCBI Taxonomy" id="219545"/>
    <lineage>
        <taxon>Eukaryota</taxon>
        <taxon>Metazoa</taxon>
        <taxon>Chordata</taxon>
        <taxon>Craniata</taxon>
        <taxon>Vertebrata</taxon>
        <taxon>Euteleostomi</taxon>
        <taxon>Actinopterygii</taxon>
        <taxon>Neopterygii</taxon>
        <taxon>Teleostei</taxon>
        <taxon>Ostariophysi</taxon>
        <taxon>Siluriformes</taxon>
        <taxon>Ictaluridae</taxon>
        <taxon>Ameiurus</taxon>
    </lineage>
</organism>
<dbReference type="Proteomes" id="UP000593565">
    <property type="component" value="Unassembled WGS sequence"/>
</dbReference>